<dbReference type="EMBL" id="JARXRN010000028">
    <property type="protein sequence ID" value="MDH5831837.1"/>
    <property type="molecule type" value="Genomic_DNA"/>
</dbReference>
<accession>A0ABT6JMT2</accession>
<evidence type="ECO:0000313" key="3">
    <source>
        <dbReference type="EMBL" id="MDH5831837.1"/>
    </source>
</evidence>
<dbReference type="Gene3D" id="3.40.50.2000">
    <property type="entry name" value="Glycogen Phosphorylase B"/>
    <property type="match status" value="2"/>
</dbReference>
<evidence type="ECO:0000256" key="1">
    <source>
        <dbReference type="SAM" id="MobiDB-lite"/>
    </source>
</evidence>
<dbReference type="GO" id="GO:0016757">
    <property type="term" value="F:glycosyltransferase activity"/>
    <property type="evidence" value="ECO:0007669"/>
    <property type="project" value="UniProtKB-KW"/>
</dbReference>
<sequence>MRILLIAYEFPPGPSPQSLRWARLTRELVSRGVQVRVLSVQRDGEPVRLPVPSGLVVDRTPPGAASGLLAHIRSAHASERTGESPDMAGSRAGGEPLPVAPGGTPPLNWKGRLVERMNRIAGLFTFPDHFGQWELATRLRLRQLLDDFQPDVVISSHEPATTLMLGRLARERGFAWIADLGDPVESGYTPARWRRRARSLEAWTCVHASHVTVTTEATKQLLVTRHGADPRRFSVLPQGYDPRAPDSPVRAPPADFSPALLELVYTGSFYAFRRPASLVNAVLQRKDVRLTVACRTPPEWLREIADSHPGQVRLLGFLGHAESVSLQQASDVLVNIANDDPVQVPGKVFEYLGASRPILHIGACGAVGSLLRDRGRGMSVADSAEAVGAAIEELWRIKATDAWHRSFDLDNDLFPEYRWSSIGGRLFELVSSIAAGESSRRT</sequence>
<keyword evidence="3" id="KW-0328">Glycosyltransferase</keyword>
<evidence type="ECO:0000313" key="4">
    <source>
        <dbReference type="Proteomes" id="UP001156831"/>
    </source>
</evidence>
<proteinExistence type="predicted"/>
<dbReference type="RefSeq" id="WP_280602792.1">
    <property type="nucleotide sequence ID" value="NZ_JARXRN010000028.1"/>
</dbReference>
<evidence type="ECO:0000259" key="2">
    <source>
        <dbReference type="Pfam" id="PF13439"/>
    </source>
</evidence>
<protein>
    <submittedName>
        <fullName evidence="3">Glycosyltransferase</fullName>
        <ecNumber evidence="3">2.4.-.-</ecNumber>
    </submittedName>
</protein>
<feature type="domain" description="Glycosyltransferase subfamily 4-like N-terminal" evidence="2">
    <location>
        <begin position="115"/>
        <end position="242"/>
    </location>
</feature>
<name>A0ABT6JMT2_9GAMM</name>
<dbReference type="InterPro" id="IPR028098">
    <property type="entry name" value="Glyco_trans_4-like_N"/>
</dbReference>
<reference evidence="3 4" key="1">
    <citation type="submission" date="2023-04" db="EMBL/GenBank/DDBJ databases">
        <title>Luteimonas sp. M1R5S18.</title>
        <authorList>
            <person name="Sun J.-Q."/>
        </authorList>
    </citation>
    <scope>NUCLEOTIDE SEQUENCE [LARGE SCALE GENOMIC DNA]</scope>
    <source>
        <strain evidence="3 4">M1R5S18</strain>
    </source>
</reference>
<organism evidence="3 4">
    <name type="scientific">Luteimonas rhizosphaericola</name>
    <dbReference type="NCBI Taxonomy" id="3042024"/>
    <lineage>
        <taxon>Bacteria</taxon>
        <taxon>Pseudomonadati</taxon>
        <taxon>Pseudomonadota</taxon>
        <taxon>Gammaproteobacteria</taxon>
        <taxon>Lysobacterales</taxon>
        <taxon>Lysobacteraceae</taxon>
        <taxon>Luteimonas</taxon>
    </lineage>
</organism>
<dbReference type="Proteomes" id="UP001156831">
    <property type="component" value="Unassembled WGS sequence"/>
</dbReference>
<dbReference type="SUPFAM" id="SSF53756">
    <property type="entry name" value="UDP-Glycosyltransferase/glycogen phosphorylase"/>
    <property type="match status" value="1"/>
</dbReference>
<dbReference type="EC" id="2.4.-.-" evidence="3"/>
<gene>
    <name evidence="3" type="ORF">QFW80_15050</name>
</gene>
<keyword evidence="3" id="KW-0808">Transferase</keyword>
<dbReference type="Pfam" id="PF13439">
    <property type="entry name" value="Glyco_transf_4"/>
    <property type="match status" value="1"/>
</dbReference>
<comment type="caution">
    <text evidence="3">The sequence shown here is derived from an EMBL/GenBank/DDBJ whole genome shotgun (WGS) entry which is preliminary data.</text>
</comment>
<keyword evidence="4" id="KW-1185">Reference proteome</keyword>
<feature type="region of interest" description="Disordered" evidence="1">
    <location>
        <begin position="77"/>
        <end position="104"/>
    </location>
</feature>